<evidence type="ECO:0008006" key="3">
    <source>
        <dbReference type="Google" id="ProtNLM"/>
    </source>
</evidence>
<dbReference type="PANTHER" id="PTHR47481:SF30">
    <property type="entry name" value="CCHC-TYPE DOMAIN-CONTAINING PROTEIN"/>
    <property type="match status" value="1"/>
</dbReference>
<organism evidence="1 2">
    <name type="scientific">Gossypium stocksii</name>
    <dbReference type="NCBI Taxonomy" id="47602"/>
    <lineage>
        <taxon>Eukaryota</taxon>
        <taxon>Viridiplantae</taxon>
        <taxon>Streptophyta</taxon>
        <taxon>Embryophyta</taxon>
        <taxon>Tracheophyta</taxon>
        <taxon>Spermatophyta</taxon>
        <taxon>Magnoliopsida</taxon>
        <taxon>eudicotyledons</taxon>
        <taxon>Gunneridae</taxon>
        <taxon>Pentapetalae</taxon>
        <taxon>rosids</taxon>
        <taxon>malvids</taxon>
        <taxon>Malvales</taxon>
        <taxon>Malvaceae</taxon>
        <taxon>Malvoideae</taxon>
        <taxon>Gossypium</taxon>
    </lineage>
</organism>
<evidence type="ECO:0000313" key="2">
    <source>
        <dbReference type="Proteomes" id="UP000828251"/>
    </source>
</evidence>
<reference evidence="1 2" key="1">
    <citation type="journal article" date="2021" name="Plant Biotechnol. J.">
        <title>Multi-omics assisted identification of the key and species-specific regulatory components of drought-tolerant mechanisms in Gossypium stocksii.</title>
        <authorList>
            <person name="Yu D."/>
            <person name="Ke L."/>
            <person name="Zhang D."/>
            <person name="Wu Y."/>
            <person name="Sun Y."/>
            <person name="Mei J."/>
            <person name="Sun J."/>
            <person name="Sun Y."/>
        </authorList>
    </citation>
    <scope>NUCLEOTIDE SEQUENCE [LARGE SCALE GENOMIC DNA]</scope>
    <source>
        <strain evidence="2">cv. E1</strain>
        <tissue evidence="1">Leaf</tissue>
    </source>
</reference>
<gene>
    <name evidence="1" type="ORF">J1N35_004177</name>
</gene>
<evidence type="ECO:0000313" key="1">
    <source>
        <dbReference type="EMBL" id="KAH1121017.1"/>
    </source>
</evidence>
<dbReference type="PANTHER" id="PTHR47481">
    <property type="match status" value="1"/>
</dbReference>
<comment type="caution">
    <text evidence="1">The sequence shown here is derived from an EMBL/GenBank/DDBJ whole genome shotgun (WGS) entry which is preliminary data.</text>
</comment>
<dbReference type="Proteomes" id="UP000828251">
    <property type="component" value="Unassembled WGS sequence"/>
</dbReference>
<sequence>MADTKQLLPSKLVVMASSNVFLNPFAFASQKVVTLIDDSNFLTWKQHVLLMVKTYRLQHYLDGTVVVPTSTVANDDRSLVENPTFVQYEQQDAAISAWLLSTVSPSLD</sequence>
<dbReference type="OrthoDB" id="973354at2759"/>
<keyword evidence="2" id="KW-1185">Reference proteome</keyword>
<accession>A0A9D3WBJ7</accession>
<dbReference type="AlphaFoldDB" id="A0A9D3WBJ7"/>
<proteinExistence type="predicted"/>
<name>A0A9D3WBJ7_9ROSI</name>
<dbReference type="EMBL" id="JAIQCV010000002">
    <property type="protein sequence ID" value="KAH1121017.1"/>
    <property type="molecule type" value="Genomic_DNA"/>
</dbReference>
<protein>
    <recommendedName>
        <fullName evidence="3">Retrotransposon Copia-like N-terminal domain-containing protein</fullName>
    </recommendedName>
</protein>